<reference evidence="2 3" key="1">
    <citation type="submission" date="2015-01" db="EMBL/GenBank/DDBJ databases">
        <title>Genome of allotetraploid Gossypium barbadense reveals genomic plasticity and fiber elongation in cotton evolution.</title>
        <authorList>
            <person name="Chen X."/>
            <person name="Liu X."/>
            <person name="Zhao B."/>
            <person name="Zheng H."/>
            <person name="Hu Y."/>
            <person name="Lu G."/>
            <person name="Yang C."/>
            <person name="Chen J."/>
            <person name="Shan C."/>
            <person name="Zhang L."/>
            <person name="Zhou Y."/>
            <person name="Wang L."/>
            <person name="Guo W."/>
            <person name="Bai Y."/>
            <person name="Ruan J."/>
            <person name="Shangguan X."/>
            <person name="Mao Y."/>
            <person name="Jiang J."/>
            <person name="Zhu Y."/>
            <person name="Lei J."/>
            <person name="Kang H."/>
            <person name="Chen S."/>
            <person name="He X."/>
            <person name="Wang R."/>
            <person name="Wang Y."/>
            <person name="Chen J."/>
            <person name="Wang L."/>
            <person name="Yu S."/>
            <person name="Wang B."/>
            <person name="Wei J."/>
            <person name="Song S."/>
            <person name="Lu X."/>
            <person name="Gao Z."/>
            <person name="Gu W."/>
            <person name="Deng X."/>
            <person name="Ma D."/>
            <person name="Wang S."/>
            <person name="Liang W."/>
            <person name="Fang L."/>
            <person name="Cai C."/>
            <person name="Zhu X."/>
            <person name="Zhou B."/>
            <person name="Zhang Y."/>
            <person name="Chen Z."/>
            <person name="Xu S."/>
            <person name="Zhu R."/>
            <person name="Wang S."/>
            <person name="Zhang T."/>
            <person name="Zhao G."/>
        </authorList>
    </citation>
    <scope>NUCLEOTIDE SEQUENCE [LARGE SCALE GENOMIC DNA]</scope>
    <source>
        <strain evidence="3">cv. Xinhai21</strain>
        <tissue evidence="2">Leaf</tissue>
    </source>
</reference>
<name>A0A2P5Y0H2_GOSBA</name>
<dbReference type="Proteomes" id="UP000239757">
    <property type="component" value="Unassembled WGS sequence"/>
</dbReference>
<sequence length="564" mass="61800">MPRLKCPSRPLRPLPPGGTPFRGRRGVWGFPSRPRPARASCMDGLGGVDSLLALGGRTSPFSGPTSVSRSAGHFQLRGAWPKGGAVGLVAGARREAQAFVGQGGRGHAGGWTARGRAGRGRVLCGSRYVWLPMAVYLLFYGGQRKYSPRAPLQYPPLARNRFCEISLRLPFPCLLPLPRSGVIALLWPCTSAHFGYGCPLALPARTRYPYEARDAMPRAKRARSKKRQGELLLKDLVPRRSVVGARNCRQGSGNMLAGSAARMANLPVSEYCRWHPPYVCCVRAWHALFTGLNSRIVLLLGYCSKSIRSDAIPQSTASWDGSSVLGALSQRFCGSHALCGERWLAVHQTASPVRSSEGYVSAASLPDVTGPLVDLEVRLPHLNPRNANDREVTTGTALGLFTASVSSLSLRRIALTLLRHFSDLSGIAKHVTETVFFFLPVSNASCLFLLAFRSSRQTVRSSGLSPHLMSPQTRRELCVLHHVLPNRTIREYVAESLDSVLRHVNLFPRQRSQRVHTLSERIMIEIALPQSDQVQPTHTELCVTTAQLMCTVRTSVTRSSPFHP</sequence>
<gene>
    <name evidence="2" type="ORF">GOBAR_AA11555</name>
</gene>
<accession>A0A2P5Y0H2</accession>
<dbReference type="EMBL" id="KZ663907">
    <property type="protein sequence ID" value="PPS09088.1"/>
    <property type="molecule type" value="Genomic_DNA"/>
</dbReference>
<organism evidence="2 3">
    <name type="scientific">Gossypium barbadense</name>
    <name type="common">Sea Island cotton</name>
    <name type="synonym">Hibiscus barbadensis</name>
    <dbReference type="NCBI Taxonomy" id="3634"/>
    <lineage>
        <taxon>Eukaryota</taxon>
        <taxon>Viridiplantae</taxon>
        <taxon>Streptophyta</taxon>
        <taxon>Embryophyta</taxon>
        <taxon>Tracheophyta</taxon>
        <taxon>Spermatophyta</taxon>
        <taxon>Magnoliopsida</taxon>
        <taxon>eudicotyledons</taxon>
        <taxon>Gunneridae</taxon>
        <taxon>Pentapetalae</taxon>
        <taxon>rosids</taxon>
        <taxon>malvids</taxon>
        <taxon>Malvales</taxon>
        <taxon>Malvaceae</taxon>
        <taxon>Malvoideae</taxon>
        <taxon>Gossypium</taxon>
    </lineage>
</organism>
<proteinExistence type="predicted"/>
<dbReference type="AlphaFoldDB" id="A0A2P5Y0H2"/>
<feature type="region of interest" description="Disordered" evidence="1">
    <location>
        <begin position="1"/>
        <end position="26"/>
    </location>
</feature>
<evidence type="ECO:0000313" key="3">
    <source>
        <dbReference type="Proteomes" id="UP000239757"/>
    </source>
</evidence>
<evidence type="ECO:0000256" key="1">
    <source>
        <dbReference type="SAM" id="MobiDB-lite"/>
    </source>
</evidence>
<evidence type="ECO:0000313" key="2">
    <source>
        <dbReference type="EMBL" id="PPS09088.1"/>
    </source>
</evidence>
<protein>
    <submittedName>
        <fullName evidence="2">Uncharacterized protein</fullName>
    </submittedName>
</protein>